<organism evidence="1 2">
    <name type="scientific">Kitasatospora putterlickiae</name>
    <dbReference type="NCBI Taxonomy" id="221725"/>
    <lineage>
        <taxon>Bacteria</taxon>
        <taxon>Bacillati</taxon>
        <taxon>Actinomycetota</taxon>
        <taxon>Actinomycetes</taxon>
        <taxon>Kitasatosporales</taxon>
        <taxon>Streptomycetaceae</taxon>
        <taxon>Kitasatospora</taxon>
    </lineage>
</organism>
<sequence>MQRVCLALPTMRSCPDTIVDLAEEAAYAVEHFGVEVHLLILDTTDGAGFAKNADAVASLAPTPGVFVHHLGEERQREFFRRVARGAGGADPELLLDMMLPPAVAYGSCVNRIFLGAAALGCTSAHLRNDDADFQVLDGEKVFPIHHELLSIGKPAGEAVAGVTRSELDQTDADMPVMLVSGSFMGELNVDIGEIRELDPDVYRDVVRLWTPPVWPDEDRDAMVDVSFRGTGTEPFSADESVLGPPDIWNVFMCNVALDHRAYEVLPLLPSIKTLGCDYALLHALVHARMPAVIHNRHIVNYYTPERRTGAGFVPYQMGFVKLLLSMLYLYPVYGGMIDLGRDLLDERHTLRVEPILELVRGSVDWDRAGNEHCLDVLDRSYRKLGGKYTELADVVAGQRRQLLDEAQEDARRWAVLVESWAGMVTAARAEGLYPEAAGANG</sequence>
<name>A0ABN1XYP9_9ACTN</name>
<dbReference type="Proteomes" id="UP001499863">
    <property type="component" value="Unassembled WGS sequence"/>
</dbReference>
<gene>
    <name evidence="1" type="ORF">GCM10009639_25450</name>
</gene>
<keyword evidence="2" id="KW-1185">Reference proteome</keyword>
<reference evidence="1 2" key="1">
    <citation type="journal article" date="2019" name="Int. J. Syst. Evol. Microbiol.">
        <title>The Global Catalogue of Microorganisms (GCM) 10K type strain sequencing project: providing services to taxonomists for standard genome sequencing and annotation.</title>
        <authorList>
            <consortium name="The Broad Institute Genomics Platform"/>
            <consortium name="The Broad Institute Genome Sequencing Center for Infectious Disease"/>
            <person name="Wu L."/>
            <person name="Ma J."/>
        </authorList>
    </citation>
    <scope>NUCLEOTIDE SEQUENCE [LARGE SCALE GENOMIC DNA]</scope>
    <source>
        <strain evidence="1 2">JCM 12393</strain>
    </source>
</reference>
<comment type="caution">
    <text evidence="1">The sequence shown here is derived from an EMBL/GenBank/DDBJ whole genome shotgun (WGS) entry which is preliminary data.</text>
</comment>
<dbReference type="EMBL" id="BAAAKJ010000131">
    <property type="protein sequence ID" value="GAA1392995.1"/>
    <property type="molecule type" value="Genomic_DNA"/>
</dbReference>
<protein>
    <submittedName>
        <fullName evidence="1">DUF6271 family protein</fullName>
    </submittedName>
</protein>
<dbReference type="InterPro" id="IPR046238">
    <property type="entry name" value="DUF6271"/>
</dbReference>
<dbReference type="RefSeq" id="WP_344333302.1">
    <property type="nucleotide sequence ID" value="NZ_BAAAKJ010000131.1"/>
</dbReference>
<proteinExistence type="predicted"/>
<evidence type="ECO:0000313" key="1">
    <source>
        <dbReference type="EMBL" id="GAA1392995.1"/>
    </source>
</evidence>
<accession>A0ABN1XYP9</accession>
<evidence type="ECO:0000313" key="2">
    <source>
        <dbReference type="Proteomes" id="UP001499863"/>
    </source>
</evidence>
<dbReference type="Pfam" id="PF19787">
    <property type="entry name" value="DUF6271"/>
    <property type="match status" value="1"/>
</dbReference>